<organism evidence="2 3">
    <name type="scientific">Oceanobacillus sojae</name>
    <dbReference type="NCBI Taxonomy" id="582851"/>
    <lineage>
        <taxon>Bacteria</taxon>
        <taxon>Bacillati</taxon>
        <taxon>Bacillota</taxon>
        <taxon>Bacilli</taxon>
        <taxon>Bacillales</taxon>
        <taxon>Bacillaceae</taxon>
        <taxon>Oceanobacillus</taxon>
    </lineage>
</organism>
<dbReference type="InterPro" id="IPR014729">
    <property type="entry name" value="Rossmann-like_a/b/a_fold"/>
</dbReference>
<evidence type="ECO:0000313" key="2">
    <source>
        <dbReference type="EMBL" id="GEN89078.1"/>
    </source>
</evidence>
<comment type="caution">
    <text evidence="2">The sequence shown here is derived from an EMBL/GenBank/DDBJ whole genome shotgun (WGS) entry which is preliminary data.</text>
</comment>
<feature type="domain" description="UspA" evidence="1">
    <location>
        <begin position="7"/>
        <end position="105"/>
    </location>
</feature>
<keyword evidence="3" id="KW-1185">Reference proteome</keyword>
<accession>A0A511ZNQ5</accession>
<sequence>MTLKIRHHVLVCLEEKNYSRRVLLRGASLARKYGYTFEVLFFCSIESEYTMFHLLNLAESKKLSEELGAVRFIVKRVKDERDTARELVETAKNNNAKEIIMSGAQPKSNLKASLWRRIFFCDKYNYILNHLPDIILVLINHHEYNPFEKGEYRNGKQAFLVKKSNHPIAYFLRDRPFRATDTSGLFFQKKDTDERTGIFAFIRRGRVRYVYIYHGKIGDSTEDALQLKHALQ</sequence>
<reference evidence="2 3" key="1">
    <citation type="submission" date="2019-07" db="EMBL/GenBank/DDBJ databases">
        <title>Whole genome shotgun sequence of Oceanobacillus sojae NBRC 105379.</title>
        <authorList>
            <person name="Hosoyama A."/>
            <person name="Uohara A."/>
            <person name="Ohji S."/>
            <person name="Ichikawa N."/>
        </authorList>
    </citation>
    <scope>NUCLEOTIDE SEQUENCE [LARGE SCALE GENOMIC DNA]</scope>
    <source>
        <strain evidence="2 3">NBRC 105379</strain>
    </source>
</reference>
<dbReference type="EMBL" id="BJYM01000018">
    <property type="protein sequence ID" value="GEN89078.1"/>
    <property type="molecule type" value="Genomic_DNA"/>
</dbReference>
<dbReference type="Proteomes" id="UP000321558">
    <property type="component" value="Unassembled WGS sequence"/>
</dbReference>
<proteinExistence type="predicted"/>
<evidence type="ECO:0000313" key="3">
    <source>
        <dbReference type="Proteomes" id="UP000321558"/>
    </source>
</evidence>
<name>A0A511ZNQ5_9BACI</name>
<dbReference type="AlphaFoldDB" id="A0A511ZNQ5"/>
<dbReference type="RefSeq" id="WP_186813707.1">
    <property type="nucleotide sequence ID" value="NZ_BJYM01000018.1"/>
</dbReference>
<dbReference type="SUPFAM" id="SSF52402">
    <property type="entry name" value="Adenine nucleotide alpha hydrolases-like"/>
    <property type="match status" value="1"/>
</dbReference>
<dbReference type="Pfam" id="PF00582">
    <property type="entry name" value="Usp"/>
    <property type="match status" value="1"/>
</dbReference>
<protein>
    <recommendedName>
        <fullName evidence="1">UspA domain-containing protein</fullName>
    </recommendedName>
</protein>
<gene>
    <name evidence="2" type="ORF">OSO01_38170</name>
</gene>
<dbReference type="Gene3D" id="3.40.50.620">
    <property type="entry name" value="HUPs"/>
    <property type="match status" value="1"/>
</dbReference>
<dbReference type="InterPro" id="IPR006016">
    <property type="entry name" value="UspA"/>
</dbReference>
<evidence type="ECO:0000259" key="1">
    <source>
        <dbReference type="Pfam" id="PF00582"/>
    </source>
</evidence>
<dbReference type="STRING" id="582851.GCA_900162665_03423"/>